<comment type="catalytic activity">
    <reaction evidence="8">
        <text>DNA(n) + a 2'-deoxyribonucleoside 5'-triphosphate = DNA(n+1) + diphosphate</text>
        <dbReference type="Rhea" id="RHEA:22508"/>
        <dbReference type="Rhea" id="RHEA-COMP:17339"/>
        <dbReference type="Rhea" id="RHEA-COMP:17340"/>
        <dbReference type="ChEBI" id="CHEBI:33019"/>
        <dbReference type="ChEBI" id="CHEBI:61560"/>
        <dbReference type="ChEBI" id="CHEBI:173112"/>
        <dbReference type="EC" id="2.7.7.7"/>
    </reaction>
</comment>
<dbReference type="InterPro" id="IPR005790">
    <property type="entry name" value="DNA_polIII_delta"/>
</dbReference>
<evidence type="ECO:0000259" key="10">
    <source>
        <dbReference type="Pfam" id="PF21694"/>
    </source>
</evidence>
<evidence type="ECO:0000313" key="11">
    <source>
        <dbReference type="EMBL" id="GAP62640.1"/>
    </source>
</evidence>
<evidence type="ECO:0000256" key="4">
    <source>
        <dbReference type="ARBA" id="ARBA00022695"/>
    </source>
</evidence>
<dbReference type="NCBIfam" id="TIGR01128">
    <property type="entry name" value="holA"/>
    <property type="match status" value="1"/>
</dbReference>
<keyword evidence="6" id="KW-0239">DNA-directed DNA polymerase</keyword>
<evidence type="ECO:0000313" key="14">
    <source>
        <dbReference type="Proteomes" id="UP000050502"/>
    </source>
</evidence>
<dbReference type="EMBL" id="BBZA01000071">
    <property type="protein sequence ID" value="GAP62640.1"/>
    <property type="molecule type" value="Genomic_DNA"/>
</dbReference>
<dbReference type="Gene3D" id="3.40.50.300">
    <property type="entry name" value="P-loop containing nucleotide triphosphate hydrolases"/>
    <property type="match status" value="1"/>
</dbReference>
<evidence type="ECO:0000313" key="13">
    <source>
        <dbReference type="Proteomes" id="UP000037784"/>
    </source>
</evidence>
<organism evidence="11 13">
    <name type="scientific">Ardenticatena maritima</name>
    <dbReference type="NCBI Taxonomy" id="872965"/>
    <lineage>
        <taxon>Bacteria</taxon>
        <taxon>Bacillati</taxon>
        <taxon>Chloroflexota</taxon>
        <taxon>Ardenticatenia</taxon>
        <taxon>Ardenticatenales</taxon>
        <taxon>Ardenticatenaceae</taxon>
        <taxon>Ardenticatena</taxon>
    </lineage>
</organism>
<evidence type="ECO:0000256" key="1">
    <source>
        <dbReference type="ARBA" id="ARBA00012417"/>
    </source>
</evidence>
<dbReference type="SUPFAM" id="SSF52540">
    <property type="entry name" value="P-loop containing nucleoside triphosphate hydrolases"/>
    <property type="match status" value="1"/>
</dbReference>
<feature type="domain" description="DNA polymerase III delta N-terminal" evidence="9">
    <location>
        <begin position="3"/>
        <end position="114"/>
    </location>
</feature>
<reference evidence="13" key="3">
    <citation type="submission" date="2015-08" db="EMBL/GenBank/DDBJ databases">
        <title>Draft Genome Sequence of a Heterotrophic Facultative Anaerobic Bacterium Ardenticatena maritima Strain 110S.</title>
        <authorList>
            <person name="Kawaichi S."/>
            <person name="Yoshida T."/>
            <person name="Sako Y."/>
            <person name="Nakamura R."/>
        </authorList>
    </citation>
    <scope>NUCLEOTIDE SEQUENCE [LARGE SCALE GENOMIC DNA]</scope>
    <source>
        <strain evidence="13">110S</strain>
    </source>
</reference>
<dbReference type="STRING" id="872965.SE16_12670"/>
<dbReference type="InterPro" id="IPR027417">
    <property type="entry name" value="P-loop_NTPase"/>
</dbReference>
<dbReference type="Pfam" id="PF06144">
    <property type="entry name" value="DNA_pol3_delta"/>
    <property type="match status" value="1"/>
</dbReference>
<dbReference type="GO" id="GO:0006261">
    <property type="term" value="P:DNA-templated DNA replication"/>
    <property type="evidence" value="ECO:0007669"/>
    <property type="project" value="TreeGrafter"/>
</dbReference>
<evidence type="ECO:0000256" key="5">
    <source>
        <dbReference type="ARBA" id="ARBA00022705"/>
    </source>
</evidence>
<gene>
    <name evidence="11" type="ORF">ARMA_1063</name>
    <name evidence="12" type="ORF">SE16_12670</name>
</gene>
<dbReference type="OrthoDB" id="9775929at2"/>
<keyword evidence="13" id="KW-1185">Reference proteome</keyword>
<reference evidence="11" key="1">
    <citation type="journal article" date="2015" name="Genome Announc.">
        <title>Draft Genome Sequence of a Heterotrophic Facultative Anaerobic Thermophilic Bacterium, Ardenticatena maritima Strain 110ST.</title>
        <authorList>
            <person name="Kawaichi S."/>
            <person name="Yoshida T."/>
            <person name="Sako Y."/>
            <person name="Nakamura R."/>
        </authorList>
    </citation>
    <scope>NUCLEOTIDE SEQUENCE [LARGE SCALE GENOMIC DNA]</scope>
    <source>
        <strain evidence="11">110S</strain>
    </source>
</reference>
<keyword evidence="4 11" id="KW-0548">Nucleotidyltransferase</keyword>
<comment type="similarity">
    <text evidence="7">Belongs to the DNA polymerase HolA subunit family.</text>
</comment>
<dbReference type="GO" id="GO:0003677">
    <property type="term" value="F:DNA binding"/>
    <property type="evidence" value="ECO:0007669"/>
    <property type="project" value="InterPro"/>
</dbReference>
<feature type="domain" description="DNA polymerase III delta subunit-like C-terminal" evidence="10">
    <location>
        <begin position="202"/>
        <end position="320"/>
    </location>
</feature>
<dbReference type="Gene3D" id="1.10.8.60">
    <property type="match status" value="1"/>
</dbReference>
<protein>
    <recommendedName>
        <fullName evidence="2">DNA polymerase III subunit delta</fullName>
        <ecNumber evidence="1">2.7.7.7</ecNumber>
    </recommendedName>
</protein>
<comment type="caution">
    <text evidence="11">The sequence shown here is derived from an EMBL/GenBank/DDBJ whole genome shotgun (WGS) entry which is preliminary data.</text>
</comment>
<dbReference type="GO" id="GO:0009360">
    <property type="term" value="C:DNA polymerase III complex"/>
    <property type="evidence" value="ECO:0007669"/>
    <property type="project" value="InterPro"/>
</dbReference>
<dbReference type="InterPro" id="IPR008921">
    <property type="entry name" value="DNA_pol3_clamp-load_cplx_C"/>
</dbReference>
<evidence type="ECO:0000256" key="6">
    <source>
        <dbReference type="ARBA" id="ARBA00022932"/>
    </source>
</evidence>
<evidence type="ECO:0000256" key="8">
    <source>
        <dbReference type="ARBA" id="ARBA00049244"/>
    </source>
</evidence>
<dbReference type="Gene3D" id="1.20.272.10">
    <property type="match status" value="1"/>
</dbReference>
<dbReference type="Pfam" id="PF21694">
    <property type="entry name" value="DNA_pol3_delta_C"/>
    <property type="match status" value="1"/>
</dbReference>
<sequence>MFYIFFGKDELSRDEAIAQLLARVEDPATGDLNISRLDGRTLTFDQLRQACDAMPFLSDRRIVIVRDLLARFKQGNKEFHDQLVAYLPTMPPTTRLIFIETDVDKRLRLWKLAQDLSKENPPRAFVKEFALPDAKALPRWIAQRVQKKGGRIEPRAAHLLAEVIGEDTRLLDQELEKLTLYANGDPITVEMVRRMVPYTHAANIFALVDAIGRRQPRHALQALHHLLQENAAPTYLHYMMTRQIRLILQVKDLHAQGMDENAIRERLRQHPFVIKKLLAQSQNFTFEELETAFERLLECDIDIKTGQTDPLMAIELLVTRLAAR</sequence>
<dbReference type="EC" id="2.7.7.7" evidence="1"/>
<dbReference type="PANTHER" id="PTHR34388:SF1">
    <property type="entry name" value="DNA POLYMERASE III SUBUNIT DELTA"/>
    <property type="match status" value="1"/>
</dbReference>
<keyword evidence="5" id="KW-0235">DNA replication</keyword>
<dbReference type="PANTHER" id="PTHR34388">
    <property type="entry name" value="DNA POLYMERASE III SUBUNIT DELTA"/>
    <property type="match status" value="1"/>
</dbReference>
<dbReference type="GO" id="GO:0003887">
    <property type="term" value="F:DNA-directed DNA polymerase activity"/>
    <property type="evidence" value="ECO:0007669"/>
    <property type="project" value="UniProtKB-KW"/>
</dbReference>
<evidence type="ECO:0000256" key="3">
    <source>
        <dbReference type="ARBA" id="ARBA00022679"/>
    </source>
</evidence>
<dbReference type="FunCoup" id="A0A0M9UCB0">
    <property type="interactions" value="97"/>
</dbReference>
<dbReference type="EMBL" id="LGKN01000006">
    <property type="protein sequence ID" value="KPL87329.1"/>
    <property type="molecule type" value="Genomic_DNA"/>
</dbReference>
<dbReference type="CDD" id="cd18138">
    <property type="entry name" value="HLD_clamp_pol_III_delta"/>
    <property type="match status" value="1"/>
</dbReference>
<evidence type="ECO:0000313" key="12">
    <source>
        <dbReference type="EMBL" id="KPL87329.1"/>
    </source>
</evidence>
<evidence type="ECO:0000256" key="7">
    <source>
        <dbReference type="ARBA" id="ARBA00034754"/>
    </source>
</evidence>
<dbReference type="Proteomes" id="UP000050502">
    <property type="component" value="Unassembled WGS sequence"/>
</dbReference>
<keyword evidence="3 11" id="KW-0808">Transferase</keyword>
<dbReference type="SUPFAM" id="SSF48019">
    <property type="entry name" value="post-AAA+ oligomerization domain-like"/>
    <property type="match status" value="1"/>
</dbReference>
<dbReference type="InterPro" id="IPR048466">
    <property type="entry name" value="DNA_pol3_delta-like_C"/>
</dbReference>
<reference evidence="12 14" key="2">
    <citation type="submission" date="2015-07" db="EMBL/GenBank/DDBJ databases">
        <title>Whole genome sequence of Ardenticatena maritima DSM 23922.</title>
        <authorList>
            <person name="Hemp J."/>
            <person name="Ward L.M."/>
            <person name="Pace L.A."/>
            <person name="Fischer W.W."/>
        </authorList>
    </citation>
    <scope>NUCLEOTIDE SEQUENCE [LARGE SCALE GENOMIC DNA]</scope>
    <source>
        <strain evidence="12 14">110S</strain>
    </source>
</reference>
<evidence type="ECO:0000256" key="2">
    <source>
        <dbReference type="ARBA" id="ARBA00017703"/>
    </source>
</evidence>
<accession>A0A0M9UCB0</accession>
<dbReference type="Proteomes" id="UP000037784">
    <property type="component" value="Unassembled WGS sequence"/>
</dbReference>
<dbReference type="InterPro" id="IPR010372">
    <property type="entry name" value="DNA_pol3_delta_N"/>
</dbReference>
<evidence type="ECO:0000259" key="9">
    <source>
        <dbReference type="Pfam" id="PF06144"/>
    </source>
</evidence>
<dbReference type="AlphaFoldDB" id="A0A0M9UCB0"/>
<name>A0A0M9UCB0_9CHLR</name>
<dbReference type="RefSeq" id="WP_054492546.1">
    <property type="nucleotide sequence ID" value="NZ_BBZA01000071.1"/>
</dbReference>
<proteinExistence type="inferred from homology"/>